<feature type="region of interest" description="Disordered" evidence="1">
    <location>
        <begin position="1"/>
        <end position="35"/>
    </location>
</feature>
<dbReference type="KEGG" id="ghi:107895648"/>
<feature type="compositionally biased region" description="Basic and acidic residues" evidence="1">
    <location>
        <begin position="1"/>
        <end position="19"/>
    </location>
</feature>
<dbReference type="PaxDb" id="3635-A0A1U8IDW8"/>
<dbReference type="Gene3D" id="3.30.420.10">
    <property type="entry name" value="Ribonuclease H-like superfamily/Ribonuclease H"/>
    <property type="match status" value="1"/>
</dbReference>
<dbReference type="RefSeq" id="XP_016676385.1">
    <property type="nucleotide sequence ID" value="XM_016820896.1"/>
</dbReference>
<sequence length="774" mass="89272">MKRSECQNREKVKVKRDSEPTGSGMRPKKKVRTDRSVRVGPTVALAGGDLSAMGAGLTEARQPVLVHAARHREDGDAPDVITGTFFTLNVPYVALIDVGFTYSYVACSVSETLGISHESTSSDISVVSPLGQTIRVSKLFRDVSLEVQGIIFLADLMELPFGEFDLILGMDWLVKHRVSLDCAEKRVVLRTEKDNEVVVIGERQNYLSNVVSALVAEKLVRKGCEAYLAYISVFDSVDSSIKDIHTVKDFPDVFLEELLGLPLSCEVDFGIELIPGYHQLRVKEADVHKTAFKTRTEDEHDRHLWMVLQILREKQLYAKFKGIRVELHKVEAVFDWKQSKSVLEIRSFLGLAGYYRRFIEGFSLIAVPLTKLLRCIVIQDGKVVAYASRQLKTHEANYMTHDLELATKELNLRRHPWVELLKDYDCVIEYHSDKANLVTDALSCRVTDLRAMFARLSLYDDESLLAELQVKPTWLDQINDKQLGDKSFELRFHQVEVGTTTDFRIDSDGVLHFRDRICVPNDEDLRLSILREAHSIPYAMYPGGNKMYRDLRELIDFSLQKLAELYIFEIVRLHGVPVSIIFDRDPRFTSHFWQKLHEAEFTYNNSYQSSIQMVPYEALYGRKCRTPLYCTELGERHILGPKLVSETEDKVLRFGRKGKLSPRFIGLYRILKRVGPITYQLELPLELDRIHDVFHISLLRHYHSDPTHIVPVEEIEVRLDLTFEEEPVQILDRDVKILRRKSIPLVKVLWRNHSTEEGTWEPEDLMRQRYPHLF</sequence>
<dbReference type="PANTHER" id="PTHR46148:SF44">
    <property type="entry name" value="GAG-POL POLYPROTEIN"/>
    <property type="match status" value="1"/>
</dbReference>
<dbReference type="SUPFAM" id="SSF56672">
    <property type="entry name" value="DNA/RNA polymerases"/>
    <property type="match status" value="1"/>
</dbReference>
<evidence type="ECO:0000256" key="1">
    <source>
        <dbReference type="SAM" id="MobiDB-lite"/>
    </source>
</evidence>
<dbReference type="InterPro" id="IPR036397">
    <property type="entry name" value="RNaseH_sf"/>
</dbReference>
<dbReference type="InterPro" id="IPR043502">
    <property type="entry name" value="DNA/RNA_pol_sf"/>
</dbReference>
<dbReference type="GeneID" id="107895648"/>
<dbReference type="InterPro" id="IPR016197">
    <property type="entry name" value="Chromo-like_dom_sf"/>
</dbReference>
<dbReference type="Proteomes" id="UP000818029">
    <property type="component" value="Chromosome A06"/>
</dbReference>
<dbReference type="InterPro" id="IPR056924">
    <property type="entry name" value="SH3_Tf2-1"/>
</dbReference>
<proteinExistence type="predicted"/>
<dbReference type="PANTHER" id="PTHR46148">
    <property type="entry name" value="CHROMO DOMAIN-CONTAINING PROTEIN"/>
    <property type="match status" value="1"/>
</dbReference>
<keyword evidence="3" id="KW-1185">Reference proteome</keyword>
<dbReference type="Gene3D" id="2.40.70.10">
    <property type="entry name" value="Acid Proteases"/>
    <property type="match status" value="1"/>
</dbReference>
<evidence type="ECO:0000259" key="2">
    <source>
        <dbReference type="Pfam" id="PF24626"/>
    </source>
</evidence>
<dbReference type="AlphaFoldDB" id="A0A1U8IDW8"/>
<feature type="domain" description="Tf2-1-like SH3-like" evidence="2">
    <location>
        <begin position="650"/>
        <end position="703"/>
    </location>
</feature>
<dbReference type="Pfam" id="PF08284">
    <property type="entry name" value="RVP_2"/>
    <property type="match status" value="1"/>
</dbReference>
<dbReference type="InterPro" id="IPR043128">
    <property type="entry name" value="Rev_trsase/Diguanyl_cyclase"/>
</dbReference>
<dbReference type="SUPFAM" id="SSF54160">
    <property type="entry name" value="Chromo domain-like"/>
    <property type="match status" value="1"/>
</dbReference>
<dbReference type="Gene3D" id="3.30.70.270">
    <property type="match status" value="1"/>
</dbReference>
<reference evidence="3" key="1">
    <citation type="journal article" date="2020" name="Nat. Genet.">
        <title>Genomic diversifications of five Gossypium allopolyploid species and their impact on cotton improvement.</title>
        <authorList>
            <person name="Chen Z.J."/>
            <person name="Sreedasyam A."/>
            <person name="Ando A."/>
            <person name="Song Q."/>
            <person name="De Santiago L.M."/>
            <person name="Hulse-Kemp A.M."/>
            <person name="Ding M."/>
            <person name="Ye W."/>
            <person name="Kirkbride R.C."/>
            <person name="Jenkins J."/>
            <person name="Plott C."/>
            <person name="Lovell J."/>
            <person name="Lin Y.M."/>
            <person name="Vaughn R."/>
            <person name="Liu B."/>
            <person name="Simpson S."/>
            <person name="Scheffler B.E."/>
            <person name="Wen L."/>
            <person name="Saski C.A."/>
            <person name="Grover C.E."/>
            <person name="Hu G."/>
            <person name="Conover J.L."/>
            <person name="Carlson J.W."/>
            <person name="Shu S."/>
            <person name="Boston L.B."/>
            <person name="Williams M."/>
            <person name="Peterson D.G."/>
            <person name="McGee K."/>
            <person name="Jones D.C."/>
            <person name="Wendel J.F."/>
            <person name="Stelly D.M."/>
            <person name="Grimwood J."/>
            <person name="Schmutz J."/>
        </authorList>
    </citation>
    <scope>NUCLEOTIDE SEQUENCE [LARGE SCALE GENOMIC DNA]</scope>
    <source>
        <strain evidence="3">cv. TM-1</strain>
    </source>
</reference>
<dbReference type="InterPro" id="IPR012337">
    <property type="entry name" value="RNaseH-like_sf"/>
</dbReference>
<name>A0A1U8IDW8_GOSHI</name>
<evidence type="ECO:0000313" key="4">
    <source>
        <dbReference type="RefSeq" id="XP_016676385.1"/>
    </source>
</evidence>
<dbReference type="SUPFAM" id="SSF50630">
    <property type="entry name" value="Acid proteases"/>
    <property type="match status" value="1"/>
</dbReference>
<dbReference type="GO" id="GO:0003676">
    <property type="term" value="F:nucleic acid binding"/>
    <property type="evidence" value="ECO:0007669"/>
    <property type="project" value="InterPro"/>
</dbReference>
<dbReference type="InterPro" id="IPR021109">
    <property type="entry name" value="Peptidase_aspartic_dom_sf"/>
</dbReference>
<organism evidence="3 4">
    <name type="scientific">Gossypium hirsutum</name>
    <name type="common">Upland cotton</name>
    <name type="synonym">Gossypium mexicanum</name>
    <dbReference type="NCBI Taxonomy" id="3635"/>
    <lineage>
        <taxon>Eukaryota</taxon>
        <taxon>Viridiplantae</taxon>
        <taxon>Streptophyta</taxon>
        <taxon>Embryophyta</taxon>
        <taxon>Tracheophyta</taxon>
        <taxon>Spermatophyta</taxon>
        <taxon>Magnoliopsida</taxon>
        <taxon>eudicotyledons</taxon>
        <taxon>Gunneridae</taxon>
        <taxon>Pentapetalae</taxon>
        <taxon>rosids</taxon>
        <taxon>malvids</taxon>
        <taxon>Malvales</taxon>
        <taxon>Malvaceae</taxon>
        <taxon>Malvoideae</taxon>
        <taxon>Gossypium</taxon>
    </lineage>
</organism>
<reference evidence="4" key="2">
    <citation type="submission" date="2025-08" db="UniProtKB">
        <authorList>
            <consortium name="RefSeq"/>
        </authorList>
    </citation>
    <scope>IDENTIFICATION</scope>
</reference>
<dbReference type="CDD" id="cd00303">
    <property type="entry name" value="retropepsin_like"/>
    <property type="match status" value="1"/>
</dbReference>
<dbReference type="SUPFAM" id="SSF53098">
    <property type="entry name" value="Ribonuclease H-like"/>
    <property type="match status" value="1"/>
</dbReference>
<dbReference type="Pfam" id="PF24626">
    <property type="entry name" value="SH3_Tf2-1"/>
    <property type="match status" value="1"/>
</dbReference>
<gene>
    <name evidence="4" type="primary">LOC107895648</name>
</gene>
<accession>A0A1U8IDW8</accession>
<evidence type="ECO:0000313" key="3">
    <source>
        <dbReference type="Proteomes" id="UP000818029"/>
    </source>
</evidence>
<protein>
    <recommendedName>
        <fullName evidence="2">Tf2-1-like SH3-like domain-containing protein</fullName>
    </recommendedName>
</protein>